<dbReference type="RefSeq" id="XP_060669394.1">
    <property type="nucleotide sequence ID" value="XM_060813411.1"/>
</dbReference>
<evidence type="ECO:0000256" key="2">
    <source>
        <dbReference type="SAM" id="Phobius"/>
    </source>
</evidence>
<dbReference type="GeneID" id="107428466"/>
<sequence length="330" mass="36313">MGSLSVNGWWTRTTSKYASSSTNPLRLEQSSFICGNLIGLYGVQNVLPSKLCSGLKFSPRAFASRKSFKKLKKDGTQKRKSVTDSSSSNDYGQDDKKVDPSENLTEQKLISIPSRSSVLQACTVTSGLIAAFGIIIRQVSHLASVEGLPILDCSSKVSFDFEMWHLELITGLVLLISSCRYLLLKTWLDFAESSEAANQQVLTSLGPLDYMVVAFLPGFSEELLFRGALLPLFGFDWKSVLVVAAIFGVLHLGSGRKYSFAAWATFVGIAYGYATVMSSSIIVPMASHAVNNLVGGILWRYESKPSEQSHCKQRLFHILTPSSVRFFLEF</sequence>
<evidence type="ECO:0000313" key="5">
    <source>
        <dbReference type="RefSeq" id="XP_060669394.1"/>
    </source>
</evidence>
<protein>
    <submittedName>
        <fullName evidence="5">Uncharacterized protein LOC107428466 isoform X1</fullName>
    </submittedName>
</protein>
<organism evidence="4 5">
    <name type="scientific">Ziziphus jujuba</name>
    <name type="common">Chinese jujube</name>
    <name type="synonym">Ziziphus sativa</name>
    <dbReference type="NCBI Taxonomy" id="326968"/>
    <lineage>
        <taxon>Eukaryota</taxon>
        <taxon>Viridiplantae</taxon>
        <taxon>Streptophyta</taxon>
        <taxon>Embryophyta</taxon>
        <taxon>Tracheophyta</taxon>
        <taxon>Spermatophyta</taxon>
        <taxon>Magnoliopsida</taxon>
        <taxon>eudicotyledons</taxon>
        <taxon>Gunneridae</taxon>
        <taxon>Pentapetalae</taxon>
        <taxon>rosids</taxon>
        <taxon>fabids</taxon>
        <taxon>Rosales</taxon>
        <taxon>Rhamnaceae</taxon>
        <taxon>Paliureae</taxon>
        <taxon>Ziziphus</taxon>
    </lineage>
</organism>
<evidence type="ECO:0000313" key="4">
    <source>
        <dbReference type="Proteomes" id="UP001652623"/>
    </source>
</evidence>
<dbReference type="PANTHER" id="PTHR43592">
    <property type="entry name" value="CAAX AMINO TERMINAL PROTEASE"/>
    <property type="match status" value="1"/>
</dbReference>
<keyword evidence="2" id="KW-0812">Transmembrane</keyword>
<name>A0ABM3ZY47_ZIZJJ</name>
<accession>A0ABM3ZY47</accession>
<reference evidence="5" key="1">
    <citation type="submission" date="2025-08" db="UniProtKB">
        <authorList>
            <consortium name="RefSeq"/>
        </authorList>
    </citation>
    <scope>IDENTIFICATION</scope>
    <source>
        <tissue evidence="5">Seedling</tissue>
    </source>
</reference>
<feature type="transmembrane region" description="Helical" evidence="2">
    <location>
        <begin position="235"/>
        <end position="254"/>
    </location>
</feature>
<feature type="transmembrane region" description="Helical" evidence="2">
    <location>
        <begin position="260"/>
        <end position="283"/>
    </location>
</feature>
<dbReference type="Proteomes" id="UP001652623">
    <property type="component" value="Chromosome 12"/>
</dbReference>
<feature type="domain" description="CAAX prenyl protease 2/Lysostaphin resistance protein A-like" evidence="3">
    <location>
        <begin position="208"/>
        <end position="294"/>
    </location>
</feature>
<gene>
    <name evidence="5" type="primary">LOC107428466</name>
</gene>
<dbReference type="PANTHER" id="PTHR43592:SF7">
    <property type="entry name" value="CAAX AMINO TERMINAL PROTEASE FAMILY PROTEIN"/>
    <property type="match status" value="1"/>
</dbReference>
<evidence type="ECO:0000256" key="1">
    <source>
        <dbReference type="SAM" id="MobiDB-lite"/>
    </source>
</evidence>
<dbReference type="InterPro" id="IPR003675">
    <property type="entry name" value="Rce1/LyrA-like_dom"/>
</dbReference>
<keyword evidence="2" id="KW-0472">Membrane</keyword>
<keyword evidence="2" id="KW-1133">Transmembrane helix</keyword>
<dbReference type="Pfam" id="PF02517">
    <property type="entry name" value="Rce1-like"/>
    <property type="match status" value="1"/>
</dbReference>
<evidence type="ECO:0000259" key="3">
    <source>
        <dbReference type="Pfam" id="PF02517"/>
    </source>
</evidence>
<proteinExistence type="predicted"/>
<keyword evidence="4" id="KW-1185">Reference proteome</keyword>
<feature type="region of interest" description="Disordered" evidence="1">
    <location>
        <begin position="73"/>
        <end position="100"/>
    </location>
</feature>